<proteinExistence type="inferred from homology"/>
<evidence type="ECO:0000256" key="12">
    <source>
        <dbReference type="ARBA" id="ARBA00022777"/>
    </source>
</evidence>
<evidence type="ECO:0000256" key="5">
    <source>
        <dbReference type="ARBA" id="ARBA00022490"/>
    </source>
</evidence>
<dbReference type="Gene3D" id="1.10.510.10">
    <property type="entry name" value="Transferase(Phosphotransferase) domain 1"/>
    <property type="match status" value="1"/>
</dbReference>
<dbReference type="PROSITE" id="PS50011">
    <property type="entry name" value="PROTEIN_KINASE_DOM"/>
    <property type="match status" value="1"/>
</dbReference>
<feature type="domain" description="Protein kinase" evidence="19">
    <location>
        <begin position="51"/>
        <end position="309"/>
    </location>
</feature>
<dbReference type="InterPro" id="IPR051997">
    <property type="entry name" value="STK_NEK"/>
</dbReference>
<evidence type="ECO:0000256" key="9">
    <source>
        <dbReference type="ARBA" id="ARBA00022723"/>
    </source>
</evidence>
<feature type="repeat" description="RCC1" evidence="15">
    <location>
        <begin position="376"/>
        <end position="427"/>
    </location>
</feature>
<keyword evidence="10" id="KW-0677">Repeat</keyword>
<feature type="binding site" evidence="16">
    <location>
        <position position="80"/>
    </location>
    <ligand>
        <name>ATP</name>
        <dbReference type="ChEBI" id="CHEBI:30616"/>
    </ligand>
</feature>
<dbReference type="InterPro" id="IPR017441">
    <property type="entry name" value="Protein_kinase_ATP_BS"/>
</dbReference>
<dbReference type="SMART" id="SM00220">
    <property type="entry name" value="S_TKc"/>
    <property type="match status" value="1"/>
</dbReference>
<name>A0A6V7YAW4_MELEN</name>
<dbReference type="PROSITE" id="PS00626">
    <property type="entry name" value="RCC1_2"/>
    <property type="match status" value="1"/>
</dbReference>
<dbReference type="PROSITE" id="PS00108">
    <property type="entry name" value="PROTEIN_KINASE_ST"/>
    <property type="match status" value="1"/>
</dbReference>
<accession>A0A6V7YAW4</accession>
<feature type="repeat" description="RCC1" evidence="15">
    <location>
        <begin position="600"/>
        <end position="652"/>
    </location>
</feature>
<keyword evidence="12" id="KW-0418">Kinase</keyword>
<keyword evidence="13 16" id="KW-0067">ATP-binding</keyword>
<evidence type="ECO:0000256" key="18">
    <source>
        <dbReference type="SAM" id="MobiDB-lite"/>
    </source>
</evidence>
<evidence type="ECO:0000256" key="2">
    <source>
        <dbReference type="ARBA" id="ARBA00004496"/>
    </source>
</evidence>
<organism evidence="20 21">
    <name type="scientific">Meloidogyne enterolobii</name>
    <name type="common">Root-knot nematode worm</name>
    <name type="synonym">Meloidogyne mayaguensis</name>
    <dbReference type="NCBI Taxonomy" id="390850"/>
    <lineage>
        <taxon>Eukaryota</taxon>
        <taxon>Metazoa</taxon>
        <taxon>Ecdysozoa</taxon>
        <taxon>Nematoda</taxon>
        <taxon>Chromadorea</taxon>
        <taxon>Rhabditida</taxon>
        <taxon>Tylenchina</taxon>
        <taxon>Tylenchomorpha</taxon>
        <taxon>Tylenchoidea</taxon>
        <taxon>Meloidogynidae</taxon>
        <taxon>Meloidogyninae</taxon>
        <taxon>Meloidogyne</taxon>
    </lineage>
</organism>
<comment type="cofactor">
    <cofactor evidence="1">
        <name>Mg(2+)</name>
        <dbReference type="ChEBI" id="CHEBI:18420"/>
    </cofactor>
</comment>
<evidence type="ECO:0000256" key="7">
    <source>
        <dbReference type="ARBA" id="ARBA00022553"/>
    </source>
</evidence>
<keyword evidence="17" id="KW-0175">Coiled coil</keyword>
<dbReference type="InterPro" id="IPR000408">
    <property type="entry name" value="Reg_chr_condens"/>
</dbReference>
<evidence type="ECO:0000256" key="6">
    <source>
        <dbReference type="ARBA" id="ARBA00022527"/>
    </source>
</evidence>
<evidence type="ECO:0000256" key="14">
    <source>
        <dbReference type="ARBA" id="ARBA00022842"/>
    </source>
</evidence>
<dbReference type="Proteomes" id="UP000580250">
    <property type="component" value="Unassembled WGS sequence"/>
</dbReference>
<dbReference type="EMBL" id="CAJEWN010003522">
    <property type="protein sequence ID" value="CAD2207887.1"/>
    <property type="molecule type" value="Genomic_DNA"/>
</dbReference>
<evidence type="ECO:0000313" key="21">
    <source>
        <dbReference type="Proteomes" id="UP000580250"/>
    </source>
</evidence>
<keyword evidence="8" id="KW-0808">Transferase</keyword>
<dbReference type="Gene3D" id="2.130.10.30">
    <property type="entry name" value="Regulator of chromosome condensation 1/beta-lactamase-inhibitor protein II"/>
    <property type="match status" value="1"/>
</dbReference>
<evidence type="ECO:0000259" key="19">
    <source>
        <dbReference type="PROSITE" id="PS50011"/>
    </source>
</evidence>
<dbReference type="PROSITE" id="PS00107">
    <property type="entry name" value="PROTEIN_KINASE_ATP"/>
    <property type="match status" value="1"/>
</dbReference>
<dbReference type="OrthoDB" id="248923at2759"/>
<comment type="caution">
    <text evidence="20">The sequence shown here is derived from an EMBL/GenBank/DDBJ whole genome shotgun (WGS) entry which is preliminary data.</text>
</comment>
<dbReference type="InterPro" id="IPR058923">
    <property type="entry name" value="RCC1-like_dom"/>
</dbReference>
<comment type="similarity">
    <text evidence="3">Belongs to the protein kinase superfamily. NEK Ser/Thr protein kinase family. NIMA subfamily.</text>
</comment>
<keyword evidence="5" id="KW-0963">Cytoplasm</keyword>
<dbReference type="PRINTS" id="PR00633">
    <property type="entry name" value="RCCNDNSATION"/>
</dbReference>
<dbReference type="InterPro" id="IPR000719">
    <property type="entry name" value="Prot_kinase_dom"/>
</dbReference>
<evidence type="ECO:0000256" key="13">
    <source>
        <dbReference type="ARBA" id="ARBA00022840"/>
    </source>
</evidence>
<comment type="subcellular location">
    <subcellularLocation>
        <location evidence="2">Cytoplasm</location>
    </subcellularLocation>
</comment>
<dbReference type="GO" id="GO:0005737">
    <property type="term" value="C:cytoplasm"/>
    <property type="evidence" value="ECO:0007669"/>
    <property type="project" value="UniProtKB-SubCell"/>
</dbReference>
<evidence type="ECO:0000256" key="4">
    <source>
        <dbReference type="ARBA" id="ARBA00012513"/>
    </source>
</evidence>
<keyword evidence="6" id="KW-0723">Serine/threonine-protein kinase</keyword>
<sequence length="940" mass="106021">MKKSPFGSSSSSLTPLYTYSPQSSPVSKIFDKNVDEMIKDKHLLKHSSINYERIKVVGKGSFGIAVLYKRKDDESFVILKEINLHELNNSERQMALNEVNLLSRLDHPHIIAFYDSFEEDGTLMIEMEYADGGTLSQLLSHLTEPLVESEIIDMFEQMVSAVSYLHDHDILHRDLKTANIFLTKQRMVKVGDFGISKRMSNETKINGSQTILGTPYYLSPEMCEGKPYNEKSDVWALGCCFYEMCTLNKAFDAENLPTLLNKIINSEYEPLKKIYSQEVRLLVREMLRISPQQRPASSQLLDQVRHLCSSKEKKNPKINGNCFDKNVFDGINSFSALYAFDVLNCTLSSVQEFPKRIKIKQIAVSESHQLLLTMQGQVYSWGDNSFGQLGQGDKRKRQFPTLIESLESKDVYKVAAGKKFSLFCAGRGILLTVGRKLLFDNSDYLTKPKIVEELLTEDIVDICCGDEHAIALTETGEVYVWGKGKNGQLGTGNRNNVSVPIRIQIPTRQLIKRIICGPDSTMLITNSGTILAMGSNKYNKLNLNKRAGFFKEMKKEQNTVQGKKQLVDDALLPTAVRPFPRRVVSASLGNNHSGVLLENGHVHLFGLNSYGELGTGSTLPFSDSTRPVKALINKACLHLICGDGFTIVGTLDNEIYFWGLRGGGSGKGENEIITNDKKITEDELSKPKFRAYKMAKTQEGWQLSATETVNITILHPILVLRLDVCHQSNDVSLNNRSNIGLAGLVCSSKRVFCVVDVANEQIEKPNEEPILSTNTKQNKVKIGRRKSAPDNLSLCNTTETWIRDELDDAEYIPYKPKKSIKRESINTKQSSQLLESEQKLREEITQLRSQLQEQKSTFCGHEKQMSQLQAKLAELHELLNRYKEIEEPPYLPPVNIPPPEYPDKKSKSSPLRDTFVNKNVTKACKIRQLVKFMMLYGHLS</sequence>
<evidence type="ECO:0000256" key="11">
    <source>
        <dbReference type="ARBA" id="ARBA00022741"/>
    </source>
</evidence>
<protein>
    <recommendedName>
        <fullName evidence="4">non-specific serine/threonine protein kinase</fullName>
        <ecNumber evidence="4">2.7.11.1</ecNumber>
    </recommendedName>
</protein>
<dbReference type="Pfam" id="PF25390">
    <property type="entry name" value="WD40_RLD"/>
    <property type="match status" value="1"/>
</dbReference>
<dbReference type="InterPro" id="IPR008271">
    <property type="entry name" value="Ser/Thr_kinase_AS"/>
</dbReference>
<evidence type="ECO:0000256" key="10">
    <source>
        <dbReference type="ARBA" id="ARBA00022737"/>
    </source>
</evidence>
<keyword evidence="9" id="KW-0479">Metal-binding</keyword>
<dbReference type="AlphaFoldDB" id="A0A6V7YAW4"/>
<evidence type="ECO:0000256" key="17">
    <source>
        <dbReference type="SAM" id="Coils"/>
    </source>
</evidence>
<dbReference type="PANTHER" id="PTHR44535">
    <property type="entry name" value="PROTEIN CBG16200"/>
    <property type="match status" value="1"/>
</dbReference>
<feature type="repeat" description="RCC1" evidence="15">
    <location>
        <begin position="420"/>
        <end position="475"/>
    </location>
</feature>
<dbReference type="InterPro" id="IPR009091">
    <property type="entry name" value="RCC1/BLIP-II"/>
</dbReference>
<dbReference type="FunFam" id="3.30.200.20:FF:000097">
    <property type="entry name" value="Probable serine/threonine-protein kinase nek1"/>
    <property type="match status" value="1"/>
</dbReference>
<feature type="repeat" description="RCC1" evidence="15">
    <location>
        <begin position="476"/>
        <end position="527"/>
    </location>
</feature>
<evidence type="ECO:0000256" key="15">
    <source>
        <dbReference type="PROSITE-ProRule" id="PRU00235"/>
    </source>
</evidence>
<keyword evidence="7" id="KW-0597">Phosphoprotein</keyword>
<dbReference type="GO" id="GO:0046872">
    <property type="term" value="F:metal ion binding"/>
    <property type="evidence" value="ECO:0007669"/>
    <property type="project" value="UniProtKB-KW"/>
</dbReference>
<dbReference type="EC" id="2.7.11.1" evidence="4"/>
<evidence type="ECO:0000313" key="20">
    <source>
        <dbReference type="EMBL" id="CAD2207887.1"/>
    </source>
</evidence>
<gene>
    <name evidence="20" type="ORF">MENT_LOCUS61865</name>
</gene>
<evidence type="ECO:0000256" key="8">
    <source>
        <dbReference type="ARBA" id="ARBA00022679"/>
    </source>
</evidence>
<dbReference type="GO" id="GO:0004674">
    <property type="term" value="F:protein serine/threonine kinase activity"/>
    <property type="evidence" value="ECO:0007669"/>
    <property type="project" value="UniProtKB-KW"/>
</dbReference>
<keyword evidence="11 16" id="KW-0547">Nucleotide-binding</keyword>
<dbReference type="Gene3D" id="3.30.200.20">
    <property type="entry name" value="Phosphorylase Kinase, domain 1"/>
    <property type="match status" value="1"/>
</dbReference>
<dbReference type="InterPro" id="IPR011009">
    <property type="entry name" value="Kinase-like_dom_sf"/>
</dbReference>
<evidence type="ECO:0000256" key="3">
    <source>
        <dbReference type="ARBA" id="ARBA00010886"/>
    </source>
</evidence>
<evidence type="ECO:0000256" key="1">
    <source>
        <dbReference type="ARBA" id="ARBA00001946"/>
    </source>
</evidence>
<dbReference type="CDD" id="cd08215">
    <property type="entry name" value="STKc_Nek"/>
    <property type="match status" value="1"/>
</dbReference>
<dbReference type="GO" id="GO:0005524">
    <property type="term" value="F:ATP binding"/>
    <property type="evidence" value="ECO:0007669"/>
    <property type="project" value="UniProtKB-UniRule"/>
</dbReference>
<dbReference type="PANTHER" id="PTHR44535:SF5">
    <property type="entry name" value="PROTEIN KINASE DOMAIN-CONTAINING PROTEIN"/>
    <property type="match status" value="1"/>
</dbReference>
<reference evidence="20 21" key="1">
    <citation type="submission" date="2020-08" db="EMBL/GenBank/DDBJ databases">
        <authorList>
            <person name="Koutsovoulos G."/>
            <person name="Danchin GJ E."/>
        </authorList>
    </citation>
    <scope>NUCLEOTIDE SEQUENCE [LARGE SCALE GENOMIC DNA]</scope>
</reference>
<dbReference type="SUPFAM" id="SSF56112">
    <property type="entry name" value="Protein kinase-like (PK-like)"/>
    <property type="match status" value="1"/>
</dbReference>
<dbReference type="PROSITE" id="PS50012">
    <property type="entry name" value="RCC1_3"/>
    <property type="match status" value="4"/>
</dbReference>
<evidence type="ECO:0000256" key="16">
    <source>
        <dbReference type="PROSITE-ProRule" id="PRU10141"/>
    </source>
</evidence>
<feature type="region of interest" description="Disordered" evidence="18">
    <location>
        <begin position="888"/>
        <end position="911"/>
    </location>
</feature>
<dbReference type="Pfam" id="PF00069">
    <property type="entry name" value="Pkinase"/>
    <property type="match status" value="1"/>
</dbReference>
<feature type="compositionally biased region" description="Pro residues" evidence="18">
    <location>
        <begin position="889"/>
        <end position="900"/>
    </location>
</feature>
<feature type="coiled-coil region" evidence="17">
    <location>
        <begin position="830"/>
        <end position="885"/>
    </location>
</feature>
<dbReference type="SUPFAM" id="SSF50985">
    <property type="entry name" value="RCC1/BLIP-II"/>
    <property type="match status" value="1"/>
</dbReference>
<keyword evidence="14" id="KW-0460">Magnesium</keyword>